<proteinExistence type="predicted"/>
<dbReference type="EMBL" id="UINC01179349">
    <property type="protein sequence ID" value="SVD87988.1"/>
    <property type="molecule type" value="Genomic_DNA"/>
</dbReference>
<gene>
    <name evidence="1" type="ORF">METZ01_LOCUS440842</name>
</gene>
<sequence>MSKKCPKCNSKNTTKAGISDKDVLTKRLTLFDPKDNLYNCYNCGNIFK</sequence>
<evidence type="ECO:0000313" key="1">
    <source>
        <dbReference type="EMBL" id="SVD87988.1"/>
    </source>
</evidence>
<dbReference type="AlphaFoldDB" id="A0A382YZQ9"/>
<protein>
    <recommendedName>
        <fullName evidence="2">TFIIS-type domain-containing protein</fullName>
    </recommendedName>
</protein>
<accession>A0A382YZQ9</accession>
<name>A0A382YZQ9_9ZZZZ</name>
<evidence type="ECO:0008006" key="2">
    <source>
        <dbReference type="Google" id="ProtNLM"/>
    </source>
</evidence>
<organism evidence="1">
    <name type="scientific">marine metagenome</name>
    <dbReference type="NCBI Taxonomy" id="408172"/>
    <lineage>
        <taxon>unclassified sequences</taxon>
        <taxon>metagenomes</taxon>
        <taxon>ecological metagenomes</taxon>
    </lineage>
</organism>
<reference evidence="1" key="1">
    <citation type="submission" date="2018-05" db="EMBL/GenBank/DDBJ databases">
        <authorList>
            <person name="Lanie J.A."/>
            <person name="Ng W.-L."/>
            <person name="Kazmierczak K.M."/>
            <person name="Andrzejewski T.M."/>
            <person name="Davidsen T.M."/>
            <person name="Wayne K.J."/>
            <person name="Tettelin H."/>
            <person name="Glass J.I."/>
            <person name="Rusch D."/>
            <person name="Podicherti R."/>
            <person name="Tsui H.-C.T."/>
            <person name="Winkler M.E."/>
        </authorList>
    </citation>
    <scope>NUCLEOTIDE SEQUENCE</scope>
</reference>